<accession>A0ABR1U7U3</accession>
<dbReference type="EMBL" id="JAQQWM010000008">
    <property type="protein sequence ID" value="KAK8054140.1"/>
    <property type="molecule type" value="Genomic_DNA"/>
</dbReference>
<gene>
    <name evidence="2" type="ORF">PG996_013441</name>
</gene>
<reference evidence="2 3" key="1">
    <citation type="submission" date="2023-01" db="EMBL/GenBank/DDBJ databases">
        <title>Analysis of 21 Apiospora genomes using comparative genomics revels a genus with tremendous synthesis potential of carbohydrate active enzymes and secondary metabolites.</title>
        <authorList>
            <person name="Sorensen T."/>
        </authorList>
    </citation>
    <scope>NUCLEOTIDE SEQUENCE [LARGE SCALE GENOMIC DNA]</scope>
    <source>
        <strain evidence="2 3">CBS 83171</strain>
    </source>
</reference>
<dbReference type="Proteomes" id="UP001446871">
    <property type="component" value="Unassembled WGS sequence"/>
</dbReference>
<proteinExistence type="predicted"/>
<feature type="region of interest" description="Disordered" evidence="1">
    <location>
        <begin position="1"/>
        <end position="26"/>
    </location>
</feature>
<comment type="caution">
    <text evidence="2">The sequence shown here is derived from an EMBL/GenBank/DDBJ whole genome shotgun (WGS) entry which is preliminary data.</text>
</comment>
<keyword evidence="3" id="KW-1185">Reference proteome</keyword>
<evidence type="ECO:0000256" key="1">
    <source>
        <dbReference type="SAM" id="MobiDB-lite"/>
    </source>
</evidence>
<name>A0ABR1U7U3_9PEZI</name>
<protein>
    <submittedName>
        <fullName evidence="2">Uncharacterized protein</fullName>
    </submittedName>
</protein>
<organism evidence="2 3">
    <name type="scientific">Apiospora saccharicola</name>
    <dbReference type="NCBI Taxonomy" id="335842"/>
    <lineage>
        <taxon>Eukaryota</taxon>
        <taxon>Fungi</taxon>
        <taxon>Dikarya</taxon>
        <taxon>Ascomycota</taxon>
        <taxon>Pezizomycotina</taxon>
        <taxon>Sordariomycetes</taxon>
        <taxon>Xylariomycetidae</taxon>
        <taxon>Amphisphaeriales</taxon>
        <taxon>Apiosporaceae</taxon>
        <taxon>Apiospora</taxon>
    </lineage>
</organism>
<sequence length="66" mass="7007">MTSTASADDLAPFLPKGVKLSPAESPAPVEVSKRVVGVGELETVVMRALLDDVIRKKMQARLGNES</sequence>
<evidence type="ECO:0000313" key="2">
    <source>
        <dbReference type="EMBL" id="KAK8054140.1"/>
    </source>
</evidence>
<evidence type="ECO:0000313" key="3">
    <source>
        <dbReference type="Proteomes" id="UP001446871"/>
    </source>
</evidence>